<dbReference type="InterPro" id="IPR011990">
    <property type="entry name" value="TPR-like_helical_dom_sf"/>
</dbReference>
<keyword evidence="4" id="KW-1185">Reference proteome</keyword>
<dbReference type="Gene3D" id="1.25.40.10">
    <property type="entry name" value="Tetratricopeptide repeat domain"/>
    <property type="match status" value="1"/>
</dbReference>
<dbReference type="InterPro" id="IPR052769">
    <property type="entry name" value="TPR_domain_protein"/>
</dbReference>
<feature type="compositionally biased region" description="Acidic residues" evidence="1">
    <location>
        <begin position="86"/>
        <end position="98"/>
    </location>
</feature>
<comment type="caution">
    <text evidence="3">The sequence shown here is derived from an EMBL/GenBank/DDBJ whole genome shotgun (WGS) entry which is preliminary data.</text>
</comment>
<accession>A0ABR1JWR3</accession>
<evidence type="ECO:0000256" key="1">
    <source>
        <dbReference type="SAM" id="MobiDB-lite"/>
    </source>
</evidence>
<dbReference type="PANTHER" id="PTHR46014">
    <property type="entry name" value="TETRATRICOPEPTIDE REPEAT PROTEIN 1"/>
    <property type="match status" value="1"/>
</dbReference>
<sequence length="241" mass="26946">MSKHPEPSEPLNNSVTLHKSLQYADEQKKEGNDYFRAQKWEEALAAYRAGLGHLPKRRPAKVPQKQPSHGNEEDLGNVQQSSQDSKEDEAEEAEVQEDPECVKARAVLNANIAACYVKLNDHKAAVEACTQALLDDPQYIKALQRRASSNDKLDTWSSLTAVQEDYNTLLKLVPSNEAKDIQRSLHKLKPRLEIAQKKETDEMVDKLKGLGNSILGNFGLSTENFKFVPNGQGGYSVNFSR</sequence>
<dbReference type="EMBL" id="JBANRG010000009">
    <property type="protein sequence ID" value="KAK7463782.1"/>
    <property type="molecule type" value="Genomic_DNA"/>
</dbReference>
<protein>
    <recommendedName>
        <fullName evidence="5">Tetratricopeptide repeat protein 1</fullName>
    </recommendedName>
</protein>
<proteinExistence type="predicted"/>
<dbReference type="SUPFAM" id="SSF48452">
    <property type="entry name" value="TPR-like"/>
    <property type="match status" value="1"/>
</dbReference>
<feature type="region of interest" description="Disordered" evidence="1">
    <location>
        <begin position="51"/>
        <end position="98"/>
    </location>
</feature>
<dbReference type="Proteomes" id="UP001498398">
    <property type="component" value="Unassembled WGS sequence"/>
</dbReference>
<dbReference type="InterPro" id="IPR019734">
    <property type="entry name" value="TPR_rpt"/>
</dbReference>
<evidence type="ECO:0000313" key="3">
    <source>
        <dbReference type="EMBL" id="KAK7465750.1"/>
    </source>
</evidence>
<organism evidence="3 4">
    <name type="scientific">Marasmiellus scandens</name>
    <dbReference type="NCBI Taxonomy" id="2682957"/>
    <lineage>
        <taxon>Eukaryota</taxon>
        <taxon>Fungi</taxon>
        <taxon>Dikarya</taxon>
        <taxon>Basidiomycota</taxon>
        <taxon>Agaricomycotina</taxon>
        <taxon>Agaricomycetes</taxon>
        <taxon>Agaricomycetidae</taxon>
        <taxon>Agaricales</taxon>
        <taxon>Marasmiineae</taxon>
        <taxon>Omphalotaceae</taxon>
        <taxon>Marasmiellus</taxon>
    </lineage>
</organism>
<evidence type="ECO:0000313" key="4">
    <source>
        <dbReference type="Proteomes" id="UP001498398"/>
    </source>
</evidence>
<dbReference type="PANTHER" id="PTHR46014:SF1">
    <property type="entry name" value="TETRATRICOPEPTIDE REPEAT PROTEIN 1"/>
    <property type="match status" value="1"/>
</dbReference>
<dbReference type="EMBL" id="JBANRG010000006">
    <property type="protein sequence ID" value="KAK7465750.1"/>
    <property type="molecule type" value="Genomic_DNA"/>
</dbReference>
<gene>
    <name evidence="3" type="ORF">VKT23_005722</name>
    <name evidence="2" type="ORF">VKT23_007121</name>
</gene>
<evidence type="ECO:0000313" key="2">
    <source>
        <dbReference type="EMBL" id="KAK7463782.1"/>
    </source>
</evidence>
<name>A0ABR1JWR3_9AGAR</name>
<dbReference type="SMART" id="SM00028">
    <property type="entry name" value="TPR"/>
    <property type="match status" value="2"/>
</dbReference>
<evidence type="ECO:0008006" key="5">
    <source>
        <dbReference type="Google" id="ProtNLM"/>
    </source>
</evidence>
<reference evidence="3 4" key="1">
    <citation type="submission" date="2024-01" db="EMBL/GenBank/DDBJ databases">
        <title>A draft genome for the cacao thread blight pathogen Marasmiellus scandens.</title>
        <authorList>
            <person name="Baruah I.K."/>
            <person name="Leung J."/>
            <person name="Bukari Y."/>
            <person name="Amoako-Attah I."/>
            <person name="Meinhardt L.W."/>
            <person name="Bailey B.A."/>
            <person name="Cohen S.P."/>
        </authorList>
    </citation>
    <scope>NUCLEOTIDE SEQUENCE [LARGE SCALE GENOMIC DNA]</scope>
    <source>
        <strain evidence="3 4">GH-19</strain>
    </source>
</reference>